<dbReference type="STRING" id="47839.BN973_04581"/>
<proteinExistence type="predicted"/>
<feature type="transmembrane region" description="Helical" evidence="1">
    <location>
        <begin position="245"/>
        <end position="263"/>
    </location>
</feature>
<evidence type="ECO:0000313" key="2">
    <source>
        <dbReference type="EMBL" id="CDO90188.1"/>
    </source>
</evidence>
<protein>
    <submittedName>
        <fullName evidence="2">Postpolyketide modification protein</fullName>
    </submittedName>
</protein>
<accession>A0A024K3W6</accession>
<feature type="transmembrane region" description="Helical" evidence="1">
    <location>
        <begin position="170"/>
        <end position="187"/>
    </location>
</feature>
<feature type="transmembrane region" description="Helical" evidence="1">
    <location>
        <begin position="108"/>
        <end position="130"/>
    </location>
</feature>
<keyword evidence="1" id="KW-1133">Transmembrane helix</keyword>
<evidence type="ECO:0000256" key="1">
    <source>
        <dbReference type="SAM" id="Phobius"/>
    </source>
</evidence>
<reference evidence="2" key="1">
    <citation type="journal article" date="2014" name="Genome Announc.">
        <title>Draft Genome Sequence of Mycobacterium triplex DSM 44626.</title>
        <authorList>
            <person name="Sassi M."/>
            <person name="Croce O."/>
            <person name="Robert C."/>
            <person name="Raoult D."/>
            <person name="Drancourt M."/>
        </authorList>
    </citation>
    <scope>NUCLEOTIDE SEQUENCE [LARGE SCALE GENOMIC DNA]</scope>
    <source>
        <strain evidence="2">DSM 44626</strain>
    </source>
</reference>
<dbReference type="HOGENOM" id="CLU_062413_0_0_11"/>
<keyword evidence="1" id="KW-0472">Membrane</keyword>
<name>A0A024K3W6_9MYCO</name>
<feature type="transmembrane region" description="Helical" evidence="1">
    <location>
        <begin position="199"/>
        <end position="220"/>
    </location>
</feature>
<dbReference type="Pfam" id="PF17198">
    <property type="entry name" value="AveC_like"/>
    <property type="match status" value="1"/>
</dbReference>
<dbReference type="eggNOG" id="ENOG502ZTAA">
    <property type="taxonomic scope" value="Bacteria"/>
</dbReference>
<dbReference type="AlphaFoldDB" id="A0A024K3W6"/>
<dbReference type="Proteomes" id="UP000028880">
    <property type="component" value="Unassembled WGS sequence"/>
</dbReference>
<feature type="transmembrane region" description="Helical" evidence="1">
    <location>
        <begin position="34"/>
        <end position="55"/>
    </location>
</feature>
<dbReference type="EMBL" id="HG964446">
    <property type="protein sequence ID" value="CDO90188.1"/>
    <property type="molecule type" value="Genomic_DNA"/>
</dbReference>
<dbReference type="InterPro" id="IPR033459">
    <property type="entry name" value="AveC-like"/>
</dbReference>
<organism evidence="2">
    <name type="scientific">Mycobacterium triplex</name>
    <dbReference type="NCBI Taxonomy" id="47839"/>
    <lineage>
        <taxon>Bacteria</taxon>
        <taxon>Bacillati</taxon>
        <taxon>Actinomycetota</taxon>
        <taxon>Actinomycetes</taxon>
        <taxon>Mycobacteriales</taxon>
        <taxon>Mycobacteriaceae</taxon>
        <taxon>Mycobacterium</taxon>
        <taxon>Mycobacterium simiae complex</taxon>
    </lineage>
</organism>
<feature type="transmembrane region" description="Helical" evidence="1">
    <location>
        <begin position="75"/>
        <end position="96"/>
    </location>
</feature>
<gene>
    <name evidence="2" type="ORF">BN973_04581</name>
</gene>
<keyword evidence="1" id="KW-0812">Transmembrane</keyword>
<sequence length="366" mass="40236">MCYVPRMDTGVDAVVATRRAVEMTAARERPSGKVWLWAALGLALVGLALSCWTRWLLSPQATPVDPGPDPYPFGWVIRLTEAISLSVFAFLFWFTLVRPAYRQRTITLDGKLFLGGLFASVLDVLCQMFNPTWAMNAHSLNLGTWAGQFPGFAAPQADRWAWSLGWCMPAYIWLGVGAAIVGCAYLDMLRRHFRRMSTVALYAVVLATFVMAFGCLATVWNRTGVYTYVSSPSALTLWADTTHRLPLTELLFISSYCLMFTWLRDGRDTNGRCAVDRDVDALAVGPKIKTVLSSLAVFGWAGFTTLVAYQIPNDWVAMTGGTNSIPVLPSYQQGSIYCGQPGKPVCPNQYLDQLKHTQGSGRAGGG</sequence>
<reference evidence="2" key="2">
    <citation type="submission" date="2014-04" db="EMBL/GenBank/DDBJ databases">
        <authorList>
            <person name="Xu Y.W."/>
            <person name="Yang Q."/>
        </authorList>
    </citation>
    <scope>NUCLEOTIDE SEQUENCE</scope>
    <source>
        <strain evidence="2">DSM 44626</strain>
    </source>
</reference>